<evidence type="ECO:0000313" key="1">
    <source>
        <dbReference type="EMBL" id="EFE23670.1"/>
    </source>
</evidence>
<dbReference type="AlphaFoldDB" id="D4F3J9"/>
<gene>
    <name evidence="1" type="ORF">EDWATA_01310</name>
</gene>
<comment type="caution">
    <text evidence="1">The sequence shown here is derived from an EMBL/GenBank/DDBJ whole genome shotgun (WGS) entry which is preliminary data.</text>
</comment>
<protein>
    <submittedName>
        <fullName evidence="1">Uncharacterized protein</fullName>
    </submittedName>
</protein>
<name>D4F3J9_EDWTA</name>
<dbReference type="HOGENOM" id="CLU_2733611_0_0_6"/>
<dbReference type="Proteomes" id="UP000003692">
    <property type="component" value="Unassembled WGS sequence"/>
</dbReference>
<organism evidence="1 2">
    <name type="scientific">Edwardsiella tarda ATCC 23685</name>
    <dbReference type="NCBI Taxonomy" id="500638"/>
    <lineage>
        <taxon>Bacteria</taxon>
        <taxon>Pseudomonadati</taxon>
        <taxon>Pseudomonadota</taxon>
        <taxon>Gammaproteobacteria</taxon>
        <taxon>Enterobacterales</taxon>
        <taxon>Hafniaceae</taxon>
        <taxon>Edwardsiella</taxon>
    </lineage>
</organism>
<accession>D4F3J9</accession>
<evidence type="ECO:0000313" key="2">
    <source>
        <dbReference type="Proteomes" id="UP000003692"/>
    </source>
</evidence>
<sequence length="71" mass="8043">MNNIASLPELAADRAGYGGEFCPHYSYGYPPPGQRQNHGCWPSGSRRNRVTSAVTFYCLTERYEIHYGFSH</sequence>
<dbReference type="EMBL" id="ADGK01000067">
    <property type="protein sequence ID" value="EFE23670.1"/>
    <property type="molecule type" value="Genomic_DNA"/>
</dbReference>
<proteinExistence type="predicted"/>
<reference evidence="1 2" key="1">
    <citation type="submission" date="2010-02" db="EMBL/GenBank/DDBJ databases">
        <authorList>
            <person name="Weinstock G."/>
            <person name="Sodergren E."/>
            <person name="Clifton S."/>
            <person name="Fulton L."/>
            <person name="Fulton B."/>
            <person name="Courtney L."/>
            <person name="Fronick C."/>
            <person name="Harrison M."/>
            <person name="Strong C."/>
            <person name="Farmer C."/>
            <person name="Delahaunty K."/>
            <person name="Markovic C."/>
            <person name="Hall O."/>
            <person name="Minx P."/>
            <person name="Tomlinson C."/>
            <person name="Mitreva M."/>
            <person name="Nelson J."/>
            <person name="Hou S."/>
            <person name="Wollam A."/>
            <person name="Pepin K.H."/>
            <person name="Johnson M."/>
            <person name="Bhonagiri V."/>
            <person name="Zhang X."/>
            <person name="Suruliraj S."/>
            <person name="Warren W."/>
            <person name="Chinwalla A."/>
            <person name="Mardis E.R."/>
            <person name="Wilson R.K."/>
        </authorList>
    </citation>
    <scope>NUCLEOTIDE SEQUENCE [LARGE SCALE GENOMIC DNA]</scope>
    <source>
        <strain evidence="1 2">ATCC 23685</strain>
    </source>
</reference>